<dbReference type="SUPFAM" id="SSF74924">
    <property type="entry name" value="Cap-Gly domain"/>
    <property type="match status" value="1"/>
</dbReference>
<name>A0A0F4ZKZ1_9PEZI</name>
<feature type="compositionally biased region" description="Basic and acidic residues" evidence="9">
    <location>
        <begin position="189"/>
        <end position="208"/>
    </location>
</feature>
<dbReference type="OrthoDB" id="2130750at2759"/>
<comment type="caution">
    <text evidence="11">The sequence shown here is derived from an EMBL/GenBank/DDBJ whole genome shotgun (WGS) entry which is preliminary data.</text>
</comment>
<evidence type="ECO:0000256" key="7">
    <source>
        <dbReference type="ARBA" id="ARBA00023212"/>
    </source>
</evidence>
<accession>A0A0F4ZKZ1</accession>
<evidence type="ECO:0000256" key="4">
    <source>
        <dbReference type="ARBA" id="ARBA00022701"/>
    </source>
</evidence>
<keyword evidence="12" id="KW-1185">Reference proteome</keyword>
<feature type="region of interest" description="Disordered" evidence="9">
    <location>
        <begin position="75"/>
        <end position="266"/>
    </location>
</feature>
<comment type="subcellular location">
    <subcellularLocation>
        <location evidence="1">Cytoplasm</location>
        <location evidence="1">Cytoskeleton</location>
    </subcellularLocation>
</comment>
<feature type="coiled-coil region" evidence="8">
    <location>
        <begin position="1140"/>
        <end position="1167"/>
    </location>
</feature>
<feature type="coiled-coil region" evidence="8">
    <location>
        <begin position="1024"/>
        <end position="1110"/>
    </location>
</feature>
<feature type="coiled-coil region" evidence="8">
    <location>
        <begin position="266"/>
        <end position="536"/>
    </location>
</feature>
<evidence type="ECO:0000256" key="5">
    <source>
        <dbReference type="ARBA" id="ARBA00023017"/>
    </source>
</evidence>
<dbReference type="InterPro" id="IPR036859">
    <property type="entry name" value="CAP-Gly_dom_sf"/>
</dbReference>
<keyword evidence="4" id="KW-0493">Microtubule</keyword>
<reference evidence="11 12" key="1">
    <citation type="submission" date="2015-03" db="EMBL/GenBank/DDBJ databases">
        <authorList>
            <person name="Radwan O."/>
            <person name="Al-Naeli F.A."/>
            <person name="Rendon G.A."/>
            <person name="Fields C."/>
        </authorList>
    </citation>
    <scope>NUCLEOTIDE SEQUENCE [LARGE SCALE GENOMIC DNA]</scope>
    <source>
        <strain evidence="11">CR-DP1</strain>
    </source>
</reference>
<feature type="domain" description="CAP-Gly" evidence="10">
    <location>
        <begin position="23"/>
        <end position="65"/>
    </location>
</feature>
<feature type="compositionally biased region" description="Low complexity" evidence="9">
    <location>
        <begin position="244"/>
        <end position="266"/>
    </location>
</feature>
<gene>
    <name evidence="11" type="ORF">TD95_004079</name>
</gene>
<dbReference type="InterPro" id="IPR000938">
    <property type="entry name" value="CAP-Gly_domain"/>
</dbReference>
<proteinExistence type="inferred from homology"/>
<comment type="similarity">
    <text evidence="2">Belongs to the dynactin 150 kDa subunit family.</text>
</comment>
<evidence type="ECO:0000313" key="12">
    <source>
        <dbReference type="Proteomes" id="UP000033483"/>
    </source>
</evidence>
<sequence length="1320" mass="145807">MELQPGQVVRLVDGRIAEVRFVGETAFAAGVWVGVELEDATGKNDGSVQGERYFKCAMGKGMFLRPTALTIIKQAPAPQKNAASGRRTSSRPNSLLGGSSRASPTKQLANSGSNTRTTTPANSRVGAGPPGKRTGASSRSAMGPPSAPTTKARQPSVSSTGSRAGAPSRTSSGNRLSITTPQKGPAVKSSERRRSVELHNGSRSDSRQDSISPAPKSSRDDLSPQPTSPAMARSSSLAPPEDNGASSPMSSTSGRPGGSRATSGAAAAAAREIDDLKAKIRVLERKRVEDREKLKALEMVQQERDKFEGIIQKLQAKYQPQQAELIELRKELKEAEARFESIESLQEDRDLLLESATLDREMAEEQYENCKAELTELKMKMDELELEVEILREENRELSKDISTEDRTSAGWVQLEKNNERLREALIRLRDLTQANEDDLKAQVAGLEEELKDYSLIKEQHIMSKEKLEKAENAIEDLRQQLDNALGAEDMIEELSERNMAQAEEINELKAVIEDLESLKEINDELELNHVHNEREMQEDLDFKDAVIAEQGRRANQREETITDMEYTLSKFRSLVTTLQNDLEDMRASHAVTETESEELNNKSRAMMDLNMKLQLSAAKTQAKTIDLELRRLDAQEAADHLEIVKMFLPDSFREDENSVLSLLRFRRVSFKATLLQGFIKDRINANANVSGDETNTNTSAGHEDDNFAGCDAIDKLAWVAAMCERFARSMTHCSIEDFGRFGGAVYELEPVERALNQWIDGLRRDELKEKHCATELQRTLALLNHLAEVHLPQDDLPSYADKVHMQTTTMVTQLESSATALQTVKTLVQRVVPATTQVVTPAAEEGGEPIVTVEDDGMAQHFARRIDAAISQTRSAKVVAGKAVRALEELRARSLTLPPDTHEMFEQCEAATVELGKLSRQIGMEVHAVLSAEEDRTTPFSYDDVTQAVSKAALEVSSAAESDLFSTYLSKLRTLATQITDMSSLSSDLTQAVEFEMAPEPWKLRAQELKARKVVPVDAEESLRRMREEYNEARRTVAQREESLSTAVLKIETLEARMKDAQAKVQAMAELEDMIEDERLVNASLKEDIDKQDRELKALETDRDKWKKIAGDSRAVVDGADAAGARAGKERAVATAREMDALKSDINSLQSAVRHLRDQNRRARGADQATLSWLTEPLLPARATGTERKALVAAEGRDVLGELVRLASTATVFDLKTLPQDKLAWKPAKSTAQFHAAKQAEDFAAWDSWKEAVVRKASGIKAGETKSSKTRASGPGRRRLAALQIRLPGLDGKTIAGDAGREVQIVGSAEWESLQGRVE</sequence>
<organism evidence="11 12">
    <name type="scientific">Thielaviopsis punctulata</name>
    <dbReference type="NCBI Taxonomy" id="72032"/>
    <lineage>
        <taxon>Eukaryota</taxon>
        <taxon>Fungi</taxon>
        <taxon>Dikarya</taxon>
        <taxon>Ascomycota</taxon>
        <taxon>Pezizomycotina</taxon>
        <taxon>Sordariomycetes</taxon>
        <taxon>Hypocreomycetidae</taxon>
        <taxon>Microascales</taxon>
        <taxon>Ceratocystidaceae</taxon>
        <taxon>Thielaviopsis</taxon>
    </lineage>
</organism>
<evidence type="ECO:0000259" key="10">
    <source>
        <dbReference type="PROSITE" id="PS50245"/>
    </source>
</evidence>
<evidence type="ECO:0000256" key="3">
    <source>
        <dbReference type="ARBA" id="ARBA00022490"/>
    </source>
</evidence>
<dbReference type="Gene3D" id="1.20.1170.10">
    <property type="match status" value="1"/>
</dbReference>
<dbReference type="SMART" id="SM01052">
    <property type="entry name" value="CAP_GLY"/>
    <property type="match status" value="1"/>
</dbReference>
<keyword evidence="7" id="KW-0206">Cytoskeleton</keyword>
<evidence type="ECO:0000256" key="1">
    <source>
        <dbReference type="ARBA" id="ARBA00004245"/>
    </source>
</evidence>
<evidence type="ECO:0000256" key="8">
    <source>
        <dbReference type="SAM" id="Coils"/>
    </source>
</evidence>
<keyword evidence="3" id="KW-0963">Cytoplasm</keyword>
<evidence type="ECO:0000256" key="9">
    <source>
        <dbReference type="SAM" id="MobiDB-lite"/>
    </source>
</evidence>
<dbReference type="GO" id="GO:0030286">
    <property type="term" value="C:dynein complex"/>
    <property type="evidence" value="ECO:0007669"/>
    <property type="project" value="UniProtKB-KW"/>
</dbReference>
<dbReference type="Pfam" id="PF01302">
    <property type="entry name" value="CAP_GLY"/>
    <property type="match status" value="1"/>
</dbReference>
<keyword evidence="6 8" id="KW-0175">Coiled coil</keyword>
<evidence type="ECO:0000256" key="6">
    <source>
        <dbReference type="ARBA" id="ARBA00023054"/>
    </source>
</evidence>
<dbReference type="PROSITE" id="PS50245">
    <property type="entry name" value="CAP_GLY_2"/>
    <property type="match status" value="1"/>
</dbReference>
<dbReference type="InterPro" id="IPR022157">
    <property type="entry name" value="Dynactin"/>
</dbReference>
<dbReference type="GO" id="GO:0005874">
    <property type="term" value="C:microtubule"/>
    <property type="evidence" value="ECO:0007669"/>
    <property type="project" value="UniProtKB-KW"/>
</dbReference>
<feature type="compositionally biased region" description="Polar residues" evidence="9">
    <location>
        <begin position="86"/>
        <end position="122"/>
    </location>
</feature>
<dbReference type="PANTHER" id="PTHR18916">
    <property type="entry name" value="DYNACTIN 1-RELATED MICROTUBULE-BINDING"/>
    <property type="match status" value="1"/>
</dbReference>
<protein>
    <recommendedName>
        <fullName evidence="10">CAP-Gly domain-containing protein</fullName>
    </recommendedName>
</protein>
<dbReference type="EMBL" id="LAEV01000211">
    <property type="protein sequence ID" value="KKA30890.1"/>
    <property type="molecule type" value="Genomic_DNA"/>
</dbReference>
<dbReference type="Pfam" id="PF12455">
    <property type="entry name" value="Dynactin"/>
    <property type="match status" value="1"/>
</dbReference>
<feature type="compositionally biased region" description="Polar residues" evidence="9">
    <location>
        <begin position="148"/>
        <end position="182"/>
    </location>
</feature>
<evidence type="ECO:0000256" key="2">
    <source>
        <dbReference type="ARBA" id="ARBA00011010"/>
    </source>
</evidence>
<dbReference type="PROSITE" id="PS00845">
    <property type="entry name" value="CAP_GLY_1"/>
    <property type="match status" value="1"/>
</dbReference>
<dbReference type="Proteomes" id="UP000033483">
    <property type="component" value="Unassembled WGS sequence"/>
</dbReference>
<evidence type="ECO:0000313" key="11">
    <source>
        <dbReference type="EMBL" id="KKA30890.1"/>
    </source>
</evidence>
<keyword evidence="5" id="KW-0243">Dynein</keyword>
<dbReference type="Gene3D" id="2.30.30.190">
    <property type="entry name" value="CAP Gly-rich-like domain"/>
    <property type="match status" value="1"/>
</dbReference>